<protein>
    <recommendedName>
        <fullName evidence="9">Pectinesterase</fullName>
        <ecNumber evidence="9">3.1.1.11</ecNumber>
    </recommendedName>
</protein>
<keyword evidence="9" id="KW-0732">Signal</keyword>
<dbReference type="AlphaFoldDB" id="A0AAD7PFT6"/>
<dbReference type="SUPFAM" id="SSF101148">
    <property type="entry name" value="Plant invertase/pectin methylesterase inhibitor"/>
    <property type="match status" value="1"/>
</dbReference>
<evidence type="ECO:0000259" key="10">
    <source>
        <dbReference type="SMART" id="SM00856"/>
    </source>
</evidence>
<dbReference type="InterPro" id="IPR000070">
    <property type="entry name" value="Pectinesterase_cat"/>
</dbReference>
<comment type="similarity">
    <text evidence="3">In the N-terminal section; belongs to the PMEI family.</text>
</comment>
<dbReference type="EC" id="3.1.1.11" evidence="9"/>
<dbReference type="Gene3D" id="1.20.140.40">
    <property type="entry name" value="Invertase/pectin methylesterase inhibitor family protein"/>
    <property type="match status" value="1"/>
</dbReference>
<comment type="pathway">
    <text evidence="2 9">Glycan metabolism; pectin degradation; 2-dehydro-3-deoxy-D-gluconate from pectin: step 1/5.</text>
</comment>
<comment type="function">
    <text evidence="9">Acts in the modification of cell walls via demethylesterification of cell wall pectin.</text>
</comment>
<comment type="caution">
    <text evidence="11">The sequence shown here is derived from an EMBL/GenBank/DDBJ whole genome shotgun (WGS) entry which is preliminary data.</text>
</comment>
<proteinExistence type="inferred from homology"/>
<comment type="catalytic activity">
    <reaction evidence="9">
        <text>[(1-&gt;4)-alpha-D-galacturonosyl methyl ester](n) + n H2O = [(1-&gt;4)-alpha-D-galacturonosyl](n) + n methanol + n H(+)</text>
        <dbReference type="Rhea" id="RHEA:22380"/>
        <dbReference type="Rhea" id="RHEA-COMP:14570"/>
        <dbReference type="Rhea" id="RHEA-COMP:14573"/>
        <dbReference type="ChEBI" id="CHEBI:15377"/>
        <dbReference type="ChEBI" id="CHEBI:15378"/>
        <dbReference type="ChEBI" id="CHEBI:17790"/>
        <dbReference type="ChEBI" id="CHEBI:140522"/>
        <dbReference type="ChEBI" id="CHEBI:140523"/>
        <dbReference type="EC" id="3.1.1.11"/>
    </reaction>
</comment>
<dbReference type="EMBL" id="JARAOO010000010">
    <property type="protein sequence ID" value="KAJ7953310.1"/>
    <property type="molecule type" value="Genomic_DNA"/>
</dbReference>
<evidence type="ECO:0000256" key="1">
    <source>
        <dbReference type="ARBA" id="ARBA00004191"/>
    </source>
</evidence>
<dbReference type="Pfam" id="PF01095">
    <property type="entry name" value="Pectinesterase"/>
    <property type="match status" value="1"/>
</dbReference>
<dbReference type="FunFam" id="2.160.20.10:FF:000001">
    <property type="entry name" value="Pectinesterase"/>
    <property type="match status" value="1"/>
</dbReference>
<feature type="domain" description="Pectinesterase inhibitor" evidence="10">
    <location>
        <begin position="24"/>
        <end position="171"/>
    </location>
</feature>
<dbReference type="Pfam" id="PF04043">
    <property type="entry name" value="PMEI"/>
    <property type="match status" value="1"/>
</dbReference>
<feature type="active site" evidence="8">
    <location>
        <position position="350"/>
    </location>
</feature>
<dbReference type="InterPro" id="IPR011050">
    <property type="entry name" value="Pectin_lyase_fold/virulence"/>
</dbReference>
<dbReference type="Gene3D" id="2.160.20.10">
    <property type="entry name" value="Single-stranded right-handed beta-helix, Pectin lyase-like"/>
    <property type="match status" value="1"/>
</dbReference>
<evidence type="ECO:0000313" key="12">
    <source>
        <dbReference type="Proteomes" id="UP001163823"/>
    </source>
</evidence>
<comment type="subcellular location">
    <subcellularLocation>
        <location evidence="1 9">Secreted</location>
        <location evidence="1 9">Cell wall</location>
    </subcellularLocation>
</comment>
<dbReference type="SUPFAM" id="SSF51126">
    <property type="entry name" value="Pectin lyase-like"/>
    <property type="match status" value="1"/>
</dbReference>
<gene>
    <name evidence="11" type="ORF">O6P43_025032</name>
</gene>
<evidence type="ECO:0000256" key="3">
    <source>
        <dbReference type="ARBA" id="ARBA00006027"/>
    </source>
</evidence>
<comment type="similarity">
    <text evidence="4">In the C-terminal section; belongs to the pectinesterase family.</text>
</comment>
<evidence type="ECO:0000256" key="2">
    <source>
        <dbReference type="ARBA" id="ARBA00005184"/>
    </source>
</evidence>
<organism evidence="11 12">
    <name type="scientific">Quillaja saponaria</name>
    <name type="common">Soap bark tree</name>
    <dbReference type="NCBI Taxonomy" id="32244"/>
    <lineage>
        <taxon>Eukaryota</taxon>
        <taxon>Viridiplantae</taxon>
        <taxon>Streptophyta</taxon>
        <taxon>Embryophyta</taxon>
        <taxon>Tracheophyta</taxon>
        <taxon>Spermatophyta</taxon>
        <taxon>Magnoliopsida</taxon>
        <taxon>eudicotyledons</taxon>
        <taxon>Gunneridae</taxon>
        <taxon>Pentapetalae</taxon>
        <taxon>rosids</taxon>
        <taxon>fabids</taxon>
        <taxon>Fabales</taxon>
        <taxon>Quillajaceae</taxon>
        <taxon>Quillaja</taxon>
    </lineage>
</organism>
<accession>A0AAD7PFT6</accession>
<name>A0AAD7PFT6_QUISA</name>
<dbReference type="GO" id="GO:0030599">
    <property type="term" value="F:pectinesterase activity"/>
    <property type="evidence" value="ECO:0007669"/>
    <property type="project" value="UniProtKB-UniRule"/>
</dbReference>
<dbReference type="PROSITE" id="PS00503">
    <property type="entry name" value="PECTINESTERASE_2"/>
    <property type="match status" value="1"/>
</dbReference>
<dbReference type="InterPro" id="IPR012334">
    <property type="entry name" value="Pectin_lyas_fold"/>
</dbReference>
<evidence type="ECO:0000256" key="8">
    <source>
        <dbReference type="PROSITE-ProRule" id="PRU10040"/>
    </source>
</evidence>
<dbReference type="PROSITE" id="PS00800">
    <property type="entry name" value="PECTINESTERASE_1"/>
    <property type="match status" value="1"/>
</dbReference>
<evidence type="ECO:0000256" key="6">
    <source>
        <dbReference type="ARBA" id="ARBA00022801"/>
    </source>
</evidence>
<dbReference type="GO" id="GO:0004857">
    <property type="term" value="F:enzyme inhibitor activity"/>
    <property type="evidence" value="ECO:0007669"/>
    <property type="project" value="InterPro"/>
</dbReference>
<dbReference type="InterPro" id="IPR018040">
    <property type="entry name" value="Pectinesterase_Tyr_AS"/>
</dbReference>
<dbReference type="Proteomes" id="UP001163823">
    <property type="component" value="Chromosome 10"/>
</dbReference>
<keyword evidence="12" id="KW-1185">Reference proteome</keyword>
<keyword evidence="6 9" id="KW-0378">Hydrolase</keyword>
<dbReference type="CDD" id="cd15798">
    <property type="entry name" value="PMEI-like_3"/>
    <property type="match status" value="1"/>
</dbReference>
<dbReference type="KEGG" id="qsa:O6P43_025032"/>
<feature type="chain" id="PRO_5041781752" description="Pectinesterase" evidence="9">
    <location>
        <begin position="23"/>
        <end position="508"/>
    </location>
</feature>
<keyword evidence="5 9" id="KW-0134">Cell wall</keyword>
<sequence length="508" mass="55994">MKITKLCTILSVFLVSLTLSRCSPSKSGLELWCSQTPYPQTCQYFMSQRQHFSIKTKSQFEKTIIQIALDQAIQSQTLNLLSCFKSRTDRQKAALADCLLLFENTVFRLNNTLKHFGQYKHNMDAQTWVSAALTNINMCQTGLTETGVFSNIVLYLMFKNVTESTSNCLVFDYNGTSINELINKVPILVSNVSNGPAKTHLVVAQDGSGDFKKIQQAVDVASNRNGTQRFVIYVKTGIYNENVQIGRNGVSITMIGDGIGKTIVTGTKSFKGGSTTLSSATFGVTGDGFIARGMTFRNTAGPTSGQAVALVSQSDLSAYYQCSFEGNQDTLFILANRQFYRECDIYGTVDFIFGNAAVIFQNCNIYVRTTNSNTNAITAQGRESPNQNSGIVIQNCKVLSATSEPNSAAITYLGRPWKDYSRTIFRETFLDGLIDPAGWLDWNGKTSNLKTLYYGEYKNTGPGSPTKDRVKWGGYHVIKDSSEASKFTVGRFLSGDSWLPSLGIPFTI</sequence>
<dbReference type="InterPro" id="IPR033131">
    <property type="entry name" value="Pectinesterase_Asp_AS"/>
</dbReference>
<keyword evidence="7 9" id="KW-0063">Aspartyl esterase</keyword>
<dbReference type="PANTHER" id="PTHR31707">
    <property type="entry name" value="PECTINESTERASE"/>
    <property type="match status" value="1"/>
</dbReference>
<dbReference type="GO" id="GO:0045490">
    <property type="term" value="P:pectin catabolic process"/>
    <property type="evidence" value="ECO:0007669"/>
    <property type="project" value="UniProtKB-UniRule"/>
</dbReference>
<feature type="signal peptide" evidence="9">
    <location>
        <begin position="1"/>
        <end position="22"/>
    </location>
</feature>
<dbReference type="NCBIfam" id="TIGR01614">
    <property type="entry name" value="PME_inhib"/>
    <property type="match status" value="1"/>
</dbReference>
<dbReference type="SMART" id="SM00856">
    <property type="entry name" value="PMEI"/>
    <property type="match status" value="1"/>
</dbReference>
<dbReference type="GO" id="GO:0042545">
    <property type="term" value="P:cell wall modification"/>
    <property type="evidence" value="ECO:0007669"/>
    <property type="project" value="UniProtKB-UniRule"/>
</dbReference>
<evidence type="ECO:0000256" key="7">
    <source>
        <dbReference type="ARBA" id="ARBA00023085"/>
    </source>
</evidence>
<evidence type="ECO:0000313" key="11">
    <source>
        <dbReference type="EMBL" id="KAJ7953310.1"/>
    </source>
</evidence>
<evidence type="ECO:0000256" key="4">
    <source>
        <dbReference type="ARBA" id="ARBA00007786"/>
    </source>
</evidence>
<dbReference type="InterPro" id="IPR006501">
    <property type="entry name" value="Pectinesterase_inhib_dom"/>
</dbReference>
<reference evidence="11" key="1">
    <citation type="journal article" date="2023" name="Science">
        <title>Elucidation of the pathway for biosynthesis of saponin adjuvants from the soapbark tree.</title>
        <authorList>
            <person name="Reed J."/>
            <person name="Orme A."/>
            <person name="El-Demerdash A."/>
            <person name="Owen C."/>
            <person name="Martin L.B.B."/>
            <person name="Misra R.C."/>
            <person name="Kikuchi S."/>
            <person name="Rejzek M."/>
            <person name="Martin A.C."/>
            <person name="Harkess A."/>
            <person name="Leebens-Mack J."/>
            <person name="Louveau T."/>
            <person name="Stephenson M.J."/>
            <person name="Osbourn A."/>
        </authorList>
    </citation>
    <scope>NUCLEOTIDE SEQUENCE</scope>
    <source>
        <strain evidence="11">S10</strain>
    </source>
</reference>
<evidence type="ECO:0000256" key="5">
    <source>
        <dbReference type="ARBA" id="ARBA00022512"/>
    </source>
</evidence>
<dbReference type="InterPro" id="IPR035513">
    <property type="entry name" value="Invertase/methylesterase_inhib"/>
</dbReference>
<evidence type="ECO:0000256" key="9">
    <source>
        <dbReference type="RuleBase" id="RU000589"/>
    </source>
</evidence>
<keyword evidence="9" id="KW-0964">Secreted</keyword>
<keyword evidence="9" id="KW-0961">Cell wall biogenesis/degradation</keyword>